<evidence type="ECO:0000259" key="2">
    <source>
        <dbReference type="Pfam" id="PF13355"/>
    </source>
</evidence>
<evidence type="ECO:0000313" key="3">
    <source>
        <dbReference type="EMBL" id="GEA27956.1"/>
    </source>
</evidence>
<gene>
    <name evidence="3" type="ORF">MiAbW_02527</name>
</gene>
<dbReference type="InterPro" id="IPR025344">
    <property type="entry name" value="CDP1-like_IMS"/>
</dbReference>
<evidence type="ECO:0000313" key="4">
    <source>
        <dbReference type="Proteomes" id="UP000376575"/>
    </source>
</evidence>
<dbReference type="EMBL" id="BJKP01000022">
    <property type="protein sequence ID" value="GEA27956.1"/>
    <property type="molecule type" value="Genomic_DNA"/>
</dbReference>
<dbReference type="Proteomes" id="UP000376575">
    <property type="component" value="Unassembled WGS sequence"/>
</dbReference>
<dbReference type="AlphaFoldDB" id="A0A5J4F9L4"/>
<name>A0A5J4F9L4_MICAE</name>
<reference evidence="3 4" key="1">
    <citation type="journal article" date="2019" name="FEMS Microbiol. Lett.">
        <title>A novel salt-tolerant genotype illuminates the sucrose gene evolution in freshwater bloom-forming cyanobacterium Microcystis aeruginosa.</title>
        <authorList>
            <person name="Tanabe Y."/>
            <person name="Yamaguchi H."/>
            <person name="Sano T."/>
            <person name="Kawachi M."/>
        </authorList>
    </citation>
    <scope>NUCLEOTIDE SEQUENCE [LARGE SCALE GENOMIC DNA]</scope>
    <source>
        <strain evidence="3 4">NIES-4325</strain>
    </source>
</reference>
<feature type="compositionally biased region" description="Polar residues" evidence="1">
    <location>
        <begin position="32"/>
        <end position="42"/>
    </location>
</feature>
<comment type="caution">
    <text evidence="3">The sequence shown here is derived from an EMBL/GenBank/DDBJ whole genome shotgun (WGS) entry which is preliminary data.</text>
</comment>
<sequence>MIGTGILGGFVLSHYLSNSSGDKSISPSPSPENQDSDITINNEFPKSVCGDENITDTYYKVVVTDEDSLERVKSNFCRDAFVNDGNIQVAAFSDLNRAQDLQRQLIKYFNQVKIIQGVIDTSPSPEAVYSPSPEPVYSPVPQQTVNSISRSEAVDLIERWLKAKRDIFGPSYQTYLGEELLTGKAYNDKIKSSDGQESSSEWLANNGAYYIYGVQRIDSVNNFTNSDDQATVDVVVTEERTLYNSQGKIDQKNSGLSTLLVRYNLENDEGTWKIANSRTLKNLVRR</sequence>
<accession>A0A5J4F9L4</accession>
<feature type="domain" description="Plastid division protein CDP1-like IMS" evidence="2">
    <location>
        <begin position="153"/>
        <end position="275"/>
    </location>
</feature>
<dbReference type="Pfam" id="PF13355">
    <property type="entry name" value="ARC6-like_IMS"/>
    <property type="match status" value="1"/>
</dbReference>
<evidence type="ECO:0000256" key="1">
    <source>
        <dbReference type="SAM" id="MobiDB-lite"/>
    </source>
</evidence>
<feature type="region of interest" description="Disordered" evidence="1">
    <location>
        <begin position="20"/>
        <end position="42"/>
    </location>
</feature>
<protein>
    <recommendedName>
        <fullName evidence="2">Plastid division protein CDP1-like IMS domain-containing protein</fullName>
    </recommendedName>
</protein>
<proteinExistence type="predicted"/>
<organism evidence="3 4">
    <name type="scientific">Microcystis aeruginosa NIES-4325</name>
    <dbReference type="NCBI Taxonomy" id="2569534"/>
    <lineage>
        <taxon>Bacteria</taxon>
        <taxon>Bacillati</taxon>
        <taxon>Cyanobacteriota</taxon>
        <taxon>Cyanophyceae</taxon>
        <taxon>Oscillatoriophycideae</taxon>
        <taxon>Chroococcales</taxon>
        <taxon>Microcystaceae</taxon>
        <taxon>Microcystis</taxon>
    </lineage>
</organism>